<evidence type="ECO:0000256" key="2">
    <source>
        <dbReference type="ARBA" id="ARBA00023002"/>
    </source>
</evidence>
<evidence type="ECO:0000313" key="5">
    <source>
        <dbReference type="Proteomes" id="UP000818323"/>
    </source>
</evidence>
<evidence type="ECO:0000313" key="4">
    <source>
        <dbReference type="EMBL" id="NBJ26735.1"/>
    </source>
</evidence>
<dbReference type="Pfam" id="PF04166">
    <property type="entry name" value="PdxA"/>
    <property type="match status" value="1"/>
</dbReference>
<gene>
    <name evidence="4" type="ORF">GR303_20530</name>
</gene>
<keyword evidence="2" id="KW-0560">Oxidoreductase</keyword>
<dbReference type="SUPFAM" id="SSF53659">
    <property type="entry name" value="Isocitrate/Isopropylmalate dehydrogenase-like"/>
    <property type="match status" value="1"/>
</dbReference>
<dbReference type="InterPro" id="IPR005255">
    <property type="entry name" value="PdxA_fam"/>
</dbReference>
<dbReference type="EMBL" id="JAAAXJ010000017">
    <property type="protein sequence ID" value="NBJ26735.1"/>
    <property type="molecule type" value="Genomic_DNA"/>
</dbReference>
<name>A0ABW9Z2T6_9HYPH</name>
<dbReference type="RefSeq" id="WP_161725381.1">
    <property type="nucleotide sequence ID" value="NZ_JAAAXI010000018.1"/>
</dbReference>
<dbReference type="Gene3D" id="3.40.718.10">
    <property type="entry name" value="Isopropylmalate Dehydrogenase"/>
    <property type="match status" value="1"/>
</dbReference>
<sequence length="43" mass="4632">MFDASCTRPGEWPGQQGINVTMGLPVIRTSVDYVTIFDIAGTS</sequence>
<evidence type="ECO:0000256" key="1">
    <source>
        <dbReference type="ARBA" id="ARBA00022723"/>
    </source>
</evidence>
<keyword evidence="5" id="KW-1185">Reference proteome</keyword>
<accession>A0ABW9Z2T6</accession>
<evidence type="ECO:0000256" key="3">
    <source>
        <dbReference type="ARBA" id="ARBA00023027"/>
    </source>
</evidence>
<proteinExistence type="predicted"/>
<keyword evidence="3" id="KW-0520">NAD</keyword>
<dbReference type="Proteomes" id="UP000818323">
    <property type="component" value="Unassembled WGS sequence"/>
</dbReference>
<protein>
    <submittedName>
        <fullName evidence="4">Uncharacterized protein</fullName>
    </submittedName>
</protein>
<keyword evidence="1" id="KW-0479">Metal-binding</keyword>
<comment type="caution">
    <text evidence="4">The sequence shown here is derived from an EMBL/GenBank/DDBJ whole genome shotgun (WGS) entry which is preliminary data.</text>
</comment>
<reference evidence="4 5" key="1">
    <citation type="submission" date="2020-01" db="EMBL/GenBank/DDBJ databases">
        <title>Microvirga sp. nov., an arsenate reduction bacterium isolated from Tibet hotspring sediments.</title>
        <authorList>
            <person name="Yuan C.-G."/>
        </authorList>
    </citation>
    <scope>NUCLEOTIDE SEQUENCE [LARGE SCALE GENOMIC DNA]</scope>
    <source>
        <strain evidence="4 5">SYSU G3D203</strain>
    </source>
</reference>
<organism evidence="4 5">
    <name type="scientific">Microvirga arsenatis</name>
    <dbReference type="NCBI Taxonomy" id="2692265"/>
    <lineage>
        <taxon>Bacteria</taxon>
        <taxon>Pseudomonadati</taxon>
        <taxon>Pseudomonadota</taxon>
        <taxon>Alphaproteobacteria</taxon>
        <taxon>Hyphomicrobiales</taxon>
        <taxon>Methylobacteriaceae</taxon>
        <taxon>Microvirga</taxon>
    </lineage>
</organism>